<reference evidence="10" key="2">
    <citation type="journal article" date="2016" name="Sci. Rep.">
        <title>Dictyocaulus viviparus genome, variome and transcriptome elucidate lungworm biology and support future intervention.</title>
        <authorList>
            <person name="McNulty S.N."/>
            <person name="Strube C."/>
            <person name="Rosa B.A."/>
            <person name="Martin J.C."/>
            <person name="Tyagi R."/>
            <person name="Choi Y.J."/>
            <person name="Wang Q."/>
            <person name="Hallsworth Pepin K."/>
            <person name="Zhang X."/>
            <person name="Ozersky P."/>
            <person name="Wilson R.K."/>
            <person name="Sternberg P.W."/>
            <person name="Gasser R.B."/>
            <person name="Mitreva M."/>
        </authorList>
    </citation>
    <scope>NUCLEOTIDE SEQUENCE [LARGE SCALE GENOMIC DNA]</scope>
    <source>
        <strain evidence="10">HannoverDv2000</strain>
    </source>
</reference>
<dbReference type="InterPro" id="IPR051022">
    <property type="entry name" value="Notch_Cell-Fate_Det"/>
</dbReference>
<evidence type="ECO:0000256" key="4">
    <source>
        <dbReference type="ARBA" id="ARBA00022729"/>
    </source>
</evidence>
<dbReference type="GO" id="GO:0016020">
    <property type="term" value="C:membrane"/>
    <property type="evidence" value="ECO:0007669"/>
    <property type="project" value="UniProtKB-SubCell"/>
</dbReference>
<dbReference type="InterPro" id="IPR000742">
    <property type="entry name" value="EGF"/>
</dbReference>
<keyword evidence="10" id="KW-1185">Reference proteome</keyword>
<evidence type="ECO:0000256" key="6">
    <source>
        <dbReference type="ARBA" id="ARBA00023157"/>
    </source>
</evidence>
<feature type="domain" description="EGF-like" evidence="8">
    <location>
        <begin position="1"/>
        <end position="19"/>
    </location>
</feature>
<keyword evidence="6 7" id="KW-1015">Disulfide bond</keyword>
<dbReference type="InterPro" id="IPR001881">
    <property type="entry name" value="EGF-like_Ca-bd_dom"/>
</dbReference>
<dbReference type="PANTHER" id="PTHR24049">
    <property type="entry name" value="CRUMBS FAMILY MEMBER"/>
    <property type="match status" value="1"/>
</dbReference>
<dbReference type="EMBL" id="KN716808">
    <property type="protein sequence ID" value="KJH41516.1"/>
    <property type="molecule type" value="Genomic_DNA"/>
</dbReference>
<feature type="disulfide bond" evidence="7">
    <location>
        <begin position="49"/>
        <end position="58"/>
    </location>
</feature>
<evidence type="ECO:0000313" key="10">
    <source>
        <dbReference type="Proteomes" id="UP000053766"/>
    </source>
</evidence>
<dbReference type="STRING" id="29172.A0A0D8XGL3"/>
<dbReference type="GO" id="GO:0005576">
    <property type="term" value="C:extracellular region"/>
    <property type="evidence" value="ECO:0007669"/>
    <property type="project" value="UniProtKB-SubCell"/>
</dbReference>
<evidence type="ECO:0000256" key="1">
    <source>
        <dbReference type="ARBA" id="ARBA00004613"/>
    </source>
</evidence>
<feature type="disulfide bond" evidence="7">
    <location>
        <begin position="100"/>
        <end position="109"/>
    </location>
</feature>
<feature type="disulfide bond" evidence="7">
    <location>
        <begin position="9"/>
        <end position="18"/>
    </location>
</feature>
<dbReference type="Pfam" id="PF00008">
    <property type="entry name" value="EGF"/>
    <property type="match status" value="1"/>
</dbReference>
<protein>
    <submittedName>
        <fullName evidence="9">EGF-like domain protein</fullName>
    </submittedName>
</protein>
<dbReference type="OrthoDB" id="283575at2759"/>
<feature type="disulfide bond" evidence="7">
    <location>
        <begin position="148"/>
        <end position="157"/>
    </location>
</feature>
<comment type="caution">
    <text evidence="7">Lacks conserved residue(s) required for the propagation of feature annotation.</text>
</comment>
<gene>
    <name evidence="9" type="ORF">DICVIV_12506</name>
</gene>
<reference evidence="9 10" key="1">
    <citation type="submission" date="2013-11" db="EMBL/GenBank/DDBJ databases">
        <title>Draft genome of the bovine lungworm Dictyocaulus viviparus.</title>
        <authorList>
            <person name="Mitreva M."/>
        </authorList>
    </citation>
    <scope>NUCLEOTIDE SEQUENCE [LARGE SCALE GENOMIC DNA]</scope>
    <source>
        <strain evidence="9 10">HannoverDv2000</strain>
    </source>
</reference>
<evidence type="ECO:0000313" key="9">
    <source>
        <dbReference type="EMBL" id="KJH41516.1"/>
    </source>
</evidence>
<feature type="disulfide bond" evidence="7">
    <location>
        <begin position="125"/>
        <end position="135"/>
    </location>
</feature>
<dbReference type="SMART" id="SM00179">
    <property type="entry name" value="EGF_CA"/>
    <property type="match status" value="2"/>
</dbReference>
<evidence type="ECO:0000259" key="8">
    <source>
        <dbReference type="PROSITE" id="PS50026"/>
    </source>
</evidence>
<dbReference type="Proteomes" id="UP000053766">
    <property type="component" value="Unassembled WGS sequence"/>
</dbReference>
<dbReference type="Gene3D" id="2.10.25.10">
    <property type="entry name" value="Laminin"/>
    <property type="match status" value="3"/>
</dbReference>
<accession>A0A0D8XGL3</accession>
<name>A0A0D8XGL3_DICVI</name>
<keyword evidence="5" id="KW-0677">Repeat</keyword>
<dbReference type="CDD" id="cd00054">
    <property type="entry name" value="EGF_CA"/>
    <property type="match status" value="2"/>
</dbReference>
<proteinExistence type="predicted"/>
<dbReference type="PROSITE" id="PS50026">
    <property type="entry name" value="EGF_3"/>
    <property type="match status" value="4"/>
</dbReference>
<feature type="domain" description="EGF-like" evidence="8">
    <location>
        <begin position="21"/>
        <end position="59"/>
    </location>
</feature>
<comment type="subcellular location">
    <subcellularLocation>
        <location evidence="1">Secreted</location>
    </subcellularLocation>
</comment>
<evidence type="ECO:0000256" key="5">
    <source>
        <dbReference type="ARBA" id="ARBA00022737"/>
    </source>
</evidence>
<dbReference type="Pfam" id="PF12661">
    <property type="entry name" value="hEGF"/>
    <property type="match status" value="1"/>
</dbReference>
<feature type="domain" description="EGF-like" evidence="8">
    <location>
        <begin position="121"/>
        <end position="158"/>
    </location>
</feature>
<dbReference type="FunFam" id="2.10.25.10:FF:000053">
    <property type="entry name" value="Slit guidance ligand 2"/>
    <property type="match status" value="1"/>
</dbReference>
<sequence>MINSYRCECESMYRGKYCEEKLQYCSKQLNPCQNGAKCERTENGYKCDCMPGFMDRNCSTNIDDCTNHKCQNNGICVVGRYSTSLNKVVKDGIESYSCKCVMGFSGEFCDIPPTFGATYPNTAQCYSSSCTHGSCYMNDQTKEYECRCHEGYGGKKCDELRSIGFTHPSAYVALEQWQVENGNLTFTIRTTNKLVFFNLVPH</sequence>
<dbReference type="PROSITE" id="PS00022">
    <property type="entry name" value="EGF_1"/>
    <property type="match status" value="3"/>
</dbReference>
<evidence type="ECO:0000256" key="7">
    <source>
        <dbReference type="PROSITE-ProRule" id="PRU00076"/>
    </source>
</evidence>
<feature type="domain" description="EGF-like" evidence="8">
    <location>
        <begin position="61"/>
        <end position="110"/>
    </location>
</feature>
<evidence type="ECO:0000256" key="3">
    <source>
        <dbReference type="ARBA" id="ARBA00022536"/>
    </source>
</evidence>
<keyword evidence="4" id="KW-0732">Signal</keyword>
<organism evidence="9 10">
    <name type="scientific">Dictyocaulus viviparus</name>
    <name type="common">Bovine lungworm</name>
    <dbReference type="NCBI Taxonomy" id="29172"/>
    <lineage>
        <taxon>Eukaryota</taxon>
        <taxon>Metazoa</taxon>
        <taxon>Ecdysozoa</taxon>
        <taxon>Nematoda</taxon>
        <taxon>Chromadorea</taxon>
        <taxon>Rhabditida</taxon>
        <taxon>Rhabditina</taxon>
        <taxon>Rhabditomorpha</taxon>
        <taxon>Strongyloidea</taxon>
        <taxon>Metastrongylidae</taxon>
        <taxon>Dictyocaulus</taxon>
    </lineage>
</organism>
<dbReference type="GO" id="GO:0005509">
    <property type="term" value="F:calcium ion binding"/>
    <property type="evidence" value="ECO:0007669"/>
    <property type="project" value="InterPro"/>
</dbReference>
<dbReference type="PROSITE" id="PS01186">
    <property type="entry name" value="EGF_2"/>
    <property type="match status" value="3"/>
</dbReference>
<evidence type="ECO:0000256" key="2">
    <source>
        <dbReference type="ARBA" id="ARBA00022525"/>
    </source>
</evidence>
<dbReference type="SMART" id="SM00181">
    <property type="entry name" value="EGF"/>
    <property type="match status" value="3"/>
</dbReference>
<dbReference type="InterPro" id="IPR013032">
    <property type="entry name" value="EGF-like_CS"/>
</dbReference>
<dbReference type="AlphaFoldDB" id="A0A0D8XGL3"/>
<dbReference type="SUPFAM" id="SSF57196">
    <property type="entry name" value="EGF/Laminin"/>
    <property type="match status" value="3"/>
</dbReference>
<keyword evidence="2" id="KW-0964">Secreted</keyword>
<keyword evidence="3 7" id="KW-0245">EGF-like domain</keyword>